<evidence type="ECO:0000313" key="1">
    <source>
        <dbReference type="EMBL" id="SFB86492.1"/>
    </source>
</evidence>
<dbReference type="Gene3D" id="2.30.110.10">
    <property type="entry name" value="Electron Transport, Fmn-binding Protein, Chain A"/>
    <property type="match status" value="1"/>
</dbReference>
<accession>A0A1I1EIQ5</accession>
<dbReference type="SUPFAM" id="SSF50475">
    <property type="entry name" value="FMN-binding split barrel"/>
    <property type="match status" value="1"/>
</dbReference>
<sequence>MYQPKKYIKDDPEFIFQFIQHHPFATMVSKSQHFIATHIPVLVEGSAENFRLYAHIANHNEQLETLKDDAEVLLIFSGAQGYISSSWYAEKDISTWDYSAVHINAHIKLQTKEELESSLKKLVNTFENRQKSPLFYDEIPQQMLLDHLPLITGFWAKPFKIQGIAKLHQGYKKEDIASSIDHLEKGDSQQKSLAKDIKEENNL</sequence>
<dbReference type="RefSeq" id="WP_092540203.1">
    <property type="nucleotide sequence ID" value="NZ_FOKV01000001.1"/>
</dbReference>
<dbReference type="InterPro" id="IPR007396">
    <property type="entry name" value="TR_PAI2-type"/>
</dbReference>
<reference evidence="2" key="1">
    <citation type="submission" date="2016-10" db="EMBL/GenBank/DDBJ databases">
        <authorList>
            <person name="Varghese N."/>
            <person name="Submissions S."/>
        </authorList>
    </citation>
    <scope>NUCLEOTIDE SEQUENCE [LARGE SCALE GENOMIC DNA]</scope>
    <source>
        <strain evidence="2">DSM 24499</strain>
    </source>
</reference>
<name>A0A1I1EIQ5_9FLAO</name>
<dbReference type="PANTHER" id="PTHR35802">
    <property type="entry name" value="PROTEASE SYNTHASE AND SPORULATION PROTEIN PAI 2"/>
    <property type="match status" value="1"/>
</dbReference>
<evidence type="ECO:0000313" key="2">
    <source>
        <dbReference type="Proteomes" id="UP000199438"/>
    </source>
</evidence>
<dbReference type="PANTHER" id="PTHR35802:SF1">
    <property type="entry name" value="PROTEASE SYNTHASE AND SPORULATION PROTEIN PAI 2"/>
    <property type="match status" value="1"/>
</dbReference>
<proteinExistence type="predicted"/>
<dbReference type="STRING" id="1334022.SAMN04487907_101960"/>
<dbReference type="AlphaFoldDB" id="A0A1I1EIQ5"/>
<gene>
    <name evidence="1" type="ORF">SAMN04487907_101960</name>
</gene>
<organism evidence="1 2">
    <name type="scientific">Zunongwangia mangrovi</name>
    <dbReference type="NCBI Taxonomy" id="1334022"/>
    <lineage>
        <taxon>Bacteria</taxon>
        <taxon>Pseudomonadati</taxon>
        <taxon>Bacteroidota</taxon>
        <taxon>Flavobacteriia</taxon>
        <taxon>Flavobacteriales</taxon>
        <taxon>Flavobacteriaceae</taxon>
        <taxon>Zunongwangia</taxon>
    </lineage>
</organism>
<keyword evidence="2" id="KW-1185">Reference proteome</keyword>
<protein>
    <submittedName>
        <fullName evidence="1">Negative transcriptional regulator, PaiB family</fullName>
    </submittedName>
</protein>
<dbReference type="EMBL" id="FOKV01000001">
    <property type="protein sequence ID" value="SFB86492.1"/>
    <property type="molecule type" value="Genomic_DNA"/>
</dbReference>
<dbReference type="OrthoDB" id="9794948at2"/>
<dbReference type="Proteomes" id="UP000199438">
    <property type="component" value="Unassembled WGS sequence"/>
</dbReference>
<dbReference type="PIRSF" id="PIRSF010372">
    <property type="entry name" value="PaiB"/>
    <property type="match status" value="1"/>
</dbReference>
<dbReference type="InterPro" id="IPR012349">
    <property type="entry name" value="Split_barrel_FMN-bd"/>
</dbReference>
<dbReference type="Pfam" id="PF04299">
    <property type="entry name" value="FMN_bind_2"/>
    <property type="match status" value="1"/>
</dbReference>